<evidence type="ECO:0000256" key="4">
    <source>
        <dbReference type="SAM" id="MobiDB-lite"/>
    </source>
</evidence>
<dbReference type="SUPFAM" id="SSF46689">
    <property type="entry name" value="Homeodomain-like"/>
    <property type="match status" value="1"/>
</dbReference>
<dbReference type="InParanoid" id="A0A2G5E4S8"/>
<dbReference type="Proteomes" id="UP000230069">
    <property type="component" value="Unassembled WGS sequence"/>
</dbReference>
<gene>
    <name evidence="6" type="ORF">AQUCO_01200204v1</name>
</gene>
<feature type="compositionally biased region" description="Polar residues" evidence="4">
    <location>
        <begin position="159"/>
        <end position="171"/>
    </location>
</feature>
<dbReference type="AlphaFoldDB" id="A0A2G5E4S8"/>
<feature type="domain" description="MYB-CC type transcription factor LHEQLE-containing" evidence="5">
    <location>
        <begin position="268"/>
        <end position="314"/>
    </location>
</feature>
<dbReference type="InterPro" id="IPR046955">
    <property type="entry name" value="PHR1-like"/>
</dbReference>
<dbReference type="GO" id="GO:0003700">
    <property type="term" value="F:DNA-binding transcription factor activity"/>
    <property type="evidence" value="ECO:0007669"/>
    <property type="project" value="InterPro"/>
</dbReference>
<keyword evidence="7" id="KW-1185">Reference proteome</keyword>
<protein>
    <recommendedName>
        <fullName evidence="5">MYB-CC type transcription factor LHEQLE-containing domain-containing protein</fullName>
    </recommendedName>
</protein>
<dbReference type="Gene3D" id="1.10.10.60">
    <property type="entry name" value="Homeodomain-like"/>
    <property type="match status" value="1"/>
</dbReference>
<dbReference type="InterPro" id="IPR006447">
    <property type="entry name" value="Myb_dom_plants"/>
</dbReference>
<evidence type="ECO:0000256" key="3">
    <source>
        <dbReference type="ARBA" id="ARBA00023242"/>
    </source>
</evidence>
<dbReference type="InterPro" id="IPR009057">
    <property type="entry name" value="Homeodomain-like_sf"/>
</dbReference>
<evidence type="ECO:0000313" key="7">
    <source>
        <dbReference type="Proteomes" id="UP000230069"/>
    </source>
</evidence>
<proteinExistence type="predicted"/>
<evidence type="ECO:0000259" key="5">
    <source>
        <dbReference type="Pfam" id="PF14379"/>
    </source>
</evidence>
<keyword evidence="1" id="KW-0805">Transcription regulation</keyword>
<dbReference type="InterPro" id="IPR025756">
    <property type="entry name" value="Myb_CC_LHEQLE"/>
</dbReference>
<dbReference type="GO" id="GO:0003677">
    <property type="term" value="F:DNA binding"/>
    <property type="evidence" value="ECO:0007669"/>
    <property type="project" value="InterPro"/>
</dbReference>
<organism evidence="6 7">
    <name type="scientific">Aquilegia coerulea</name>
    <name type="common">Rocky mountain columbine</name>
    <dbReference type="NCBI Taxonomy" id="218851"/>
    <lineage>
        <taxon>Eukaryota</taxon>
        <taxon>Viridiplantae</taxon>
        <taxon>Streptophyta</taxon>
        <taxon>Embryophyta</taxon>
        <taxon>Tracheophyta</taxon>
        <taxon>Spermatophyta</taxon>
        <taxon>Magnoliopsida</taxon>
        <taxon>Ranunculales</taxon>
        <taxon>Ranunculaceae</taxon>
        <taxon>Thalictroideae</taxon>
        <taxon>Aquilegia</taxon>
    </lineage>
</organism>
<dbReference type="Pfam" id="PF14379">
    <property type="entry name" value="Myb_CC_LHEQLE"/>
    <property type="match status" value="1"/>
</dbReference>
<dbReference type="EMBL" id="KZ305029">
    <property type="protein sequence ID" value="PIA50792.1"/>
    <property type="molecule type" value="Genomic_DNA"/>
</dbReference>
<reference evidence="6 7" key="1">
    <citation type="submission" date="2017-09" db="EMBL/GenBank/DDBJ databases">
        <title>WGS assembly of Aquilegia coerulea Goldsmith.</title>
        <authorList>
            <person name="Hodges S."/>
            <person name="Kramer E."/>
            <person name="Nordborg M."/>
            <person name="Tomkins J."/>
            <person name="Borevitz J."/>
            <person name="Derieg N."/>
            <person name="Yan J."/>
            <person name="Mihaltcheva S."/>
            <person name="Hayes R.D."/>
            <person name="Rokhsar D."/>
        </authorList>
    </citation>
    <scope>NUCLEOTIDE SEQUENCE [LARGE SCALE GENOMIC DNA]</scope>
    <source>
        <strain evidence="7">cv. Goldsmith</strain>
    </source>
</reference>
<dbReference type="STRING" id="218851.A0A2G5E4S8"/>
<name>A0A2G5E4S8_AQUCA</name>
<evidence type="ECO:0000313" key="6">
    <source>
        <dbReference type="EMBL" id="PIA50792.1"/>
    </source>
</evidence>
<dbReference type="PANTHER" id="PTHR31499:SF85">
    <property type="entry name" value="TRANSCRIPTION FACTOR MYB-RELATED FAMILY"/>
    <property type="match status" value="1"/>
</dbReference>
<sequence length="342" mass="38022">MIGCYPLEFSGCSTDNSGPWQPWNIGVCYQSLSSDSQAGLQLSKHGSADSFEVASDHLGSQASVINTDEDYYQQGTPMFSQLPTSSYTADISSHSPFEDYLPVDLLGSEQSSPWDNKLVTDNTALNQKYSSNPSDNTRVASNPFASELDPPSFRLIPDNKQSSQTSSDVISYTSASPVSSRAAVSNKTRIRWTQDLRERFVECVNCLGGADKATPKGILKLMDSEGLTIFHVKSHLQKYRMAKYIPESAEDSKTSRSNVVSHSCVIGLQIEEALRQQLKLQMYLHEQLKIQRNLQVRIEEQGKQLKKMFDQQAKNSDLMCPDVQSTHHEVARLEASSADIHL</sequence>
<dbReference type="NCBIfam" id="TIGR01557">
    <property type="entry name" value="myb_SHAQKYF"/>
    <property type="match status" value="1"/>
</dbReference>
<evidence type="ECO:0000256" key="1">
    <source>
        <dbReference type="ARBA" id="ARBA00023015"/>
    </source>
</evidence>
<accession>A0A2G5E4S8</accession>
<dbReference type="FunFam" id="1.10.10.60:FF:000002">
    <property type="entry name" value="Myb family transcription factor"/>
    <property type="match status" value="1"/>
</dbReference>
<evidence type="ECO:0000256" key="2">
    <source>
        <dbReference type="ARBA" id="ARBA00023163"/>
    </source>
</evidence>
<keyword evidence="2" id="KW-0804">Transcription</keyword>
<keyword evidence="3" id="KW-0539">Nucleus</keyword>
<dbReference type="OrthoDB" id="551907at2759"/>
<dbReference type="PANTHER" id="PTHR31499">
    <property type="entry name" value="MYB FAMILY TRANSCRIPTION FACTOR PHL11"/>
    <property type="match status" value="1"/>
</dbReference>
<feature type="region of interest" description="Disordered" evidence="4">
    <location>
        <begin position="150"/>
        <end position="171"/>
    </location>
</feature>